<evidence type="ECO:0000313" key="4">
    <source>
        <dbReference type="Proteomes" id="UP000000493"/>
    </source>
</evidence>
<dbReference type="SUPFAM" id="SSF54001">
    <property type="entry name" value="Cysteine proteinases"/>
    <property type="match status" value="1"/>
</dbReference>
<gene>
    <name evidence="3" type="ordered locus">Runsl_0405</name>
</gene>
<dbReference type="Pfam" id="PF14326">
    <property type="entry name" value="DUF4384"/>
    <property type="match status" value="1"/>
</dbReference>
<reference evidence="4" key="1">
    <citation type="submission" date="2011-06" db="EMBL/GenBank/DDBJ databases">
        <title>The complete genome of chromosome of Runella slithyformis DSM 19594.</title>
        <authorList>
            <consortium name="US DOE Joint Genome Institute (JGI-PGF)"/>
            <person name="Lucas S."/>
            <person name="Han J."/>
            <person name="Lapidus A."/>
            <person name="Bruce D."/>
            <person name="Goodwin L."/>
            <person name="Pitluck S."/>
            <person name="Peters L."/>
            <person name="Kyrpides N."/>
            <person name="Mavromatis K."/>
            <person name="Ivanova N."/>
            <person name="Ovchinnikova G."/>
            <person name="Zhang X."/>
            <person name="Misra M."/>
            <person name="Detter J.C."/>
            <person name="Tapia R."/>
            <person name="Han C."/>
            <person name="Land M."/>
            <person name="Hauser L."/>
            <person name="Markowitz V."/>
            <person name="Cheng J.-F."/>
            <person name="Hugenholtz P."/>
            <person name="Woyke T."/>
            <person name="Wu D."/>
            <person name="Tindall B."/>
            <person name="Faehrich R."/>
            <person name="Brambilla E."/>
            <person name="Klenk H.-P."/>
            <person name="Eisen J.A."/>
        </authorList>
    </citation>
    <scope>NUCLEOTIDE SEQUENCE [LARGE SCALE GENOMIC DNA]</scope>
    <source>
        <strain evidence="4">ATCC 29530 / DSM 19594 / LMG 11500 / NCIMB 11436 / LSU 4</strain>
    </source>
</reference>
<feature type="chain" id="PRO_5030807023" evidence="1">
    <location>
        <begin position="21"/>
        <end position="486"/>
    </location>
</feature>
<proteinExistence type="predicted"/>
<dbReference type="GO" id="GO:0006508">
    <property type="term" value="P:proteolysis"/>
    <property type="evidence" value="ECO:0007669"/>
    <property type="project" value="InterPro"/>
</dbReference>
<dbReference type="PROSITE" id="PS00639">
    <property type="entry name" value="THIOL_PROTEASE_HIS"/>
    <property type="match status" value="1"/>
</dbReference>
<evidence type="ECO:0000313" key="3">
    <source>
        <dbReference type="EMBL" id="AEI46855.1"/>
    </source>
</evidence>
<dbReference type="Pfam" id="PF00112">
    <property type="entry name" value="Peptidase_C1"/>
    <property type="match status" value="1"/>
</dbReference>
<dbReference type="InterPro" id="IPR025660">
    <property type="entry name" value="Pept_his_AS"/>
</dbReference>
<dbReference type="KEGG" id="rsi:Runsl_0405"/>
<feature type="domain" description="Peptidase C1A papain C-terminal" evidence="2">
    <location>
        <begin position="47"/>
        <end position="295"/>
    </location>
</feature>
<dbReference type="SMART" id="SM00645">
    <property type="entry name" value="Pept_C1"/>
    <property type="match status" value="1"/>
</dbReference>
<dbReference type="RefSeq" id="WP_013926180.1">
    <property type="nucleotide sequence ID" value="NC_015703.1"/>
</dbReference>
<accession>A0A7U3ZGR9</accession>
<feature type="signal peptide" evidence="1">
    <location>
        <begin position="1"/>
        <end position="20"/>
    </location>
</feature>
<reference evidence="3 4" key="2">
    <citation type="journal article" date="2012" name="Stand. Genomic Sci.">
        <title>Complete genome sequence of the aquatic bacterium Runella slithyformis type strain (LSU 4(T)).</title>
        <authorList>
            <person name="Copeland A."/>
            <person name="Zhang X."/>
            <person name="Misra M."/>
            <person name="Lapidus A."/>
            <person name="Nolan M."/>
            <person name="Lucas S."/>
            <person name="Deshpande S."/>
            <person name="Cheng J.F."/>
            <person name="Tapia R."/>
            <person name="Goodwin L.A."/>
            <person name="Pitluck S."/>
            <person name="Liolios K."/>
            <person name="Pagani I."/>
            <person name="Ivanova N."/>
            <person name="Mikhailova N."/>
            <person name="Pati A."/>
            <person name="Chen A."/>
            <person name="Palaniappan K."/>
            <person name="Land M."/>
            <person name="Hauser L."/>
            <person name="Pan C."/>
            <person name="Jeffries C.D."/>
            <person name="Detter J.C."/>
            <person name="Brambilla E.M."/>
            <person name="Rohde M."/>
            <person name="Djao O.D."/>
            <person name="Goker M."/>
            <person name="Sikorski J."/>
            <person name="Tindall B.J."/>
            <person name="Woyke T."/>
            <person name="Bristow J."/>
            <person name="Eisen J.A."/>
            <person name="Markowitz V."/>
            <person name="Hugenholtz P."/>
            <person name="Kyrpides N.C."/>
            <person name="Klenk H.P."/>
            <person name="Mavromatis K."/>
        </authorList>
    </citation>
    <scope>NUCLEOTIDE SEQUENCE [LARGE SCALE GENOMIC DNA]</scope>
    <source>
        <strain evidence="4">ATCC 29530 / DSM 19594 / LMG 11500 / NCIMB 11436 / LSU 4</strain>
    </source>
</reference>
<protein>
    <submittedName>
        <fullName evidence="3">Peptidase C1A papain</fullName>
    </submittedName>
</protein>
<dbReference type="InterPro" id="IPR025493">
    <property type="entry name" value="DUF4384"/>
</dbReference>
<organism evidence="3 4">
    <name type="scientific">Runella slithyformis (strain ATCC 29530 / DSM 19594 / LMG 11500 / NCIMB 11436 / LSU 4)</name>
    <dbReference type="NCBI Taxonomy" id="761193"/>
    <lineage>
        <taxon>Bacteria</taxon>
        <taxon>Pseudomonadati</taxon>
        <taxon>Bacteroidota</taxon>
        <taxon>Cytophagia</taxon>
        <taxon>Cytophagales</taxon>
        <taxon>Spirosomataceae</taxon>
        <taxon>Runella</taxon>
    </lineage>
</organism>
<dbReference type="CDD" id="cd02619">
    <property type="entry name" value="Peptidase_C1"/>
    <property type="match status" value="1"/>
</dbReference>
<evidence type="ECO:0000259" key="2">
    <source>
        <dbReference type="SMART" id="SM00645"/>
    </source>
</evidence>
<sequence length="486" mass="54593">MKHFSLTLILCLLNAATLHAQGLNFNDSAYHQVPRKKSVVVISPDGLPPKADLSMYVPTVIDQGKLGTCVGVSTGYYMRTILEARHLGITDRDSVDALRFSPSFLYNSIKDPLDKNCKRGTEVAAALEFLKNKGVVRLAQQPYPDCSQTRSAALQPEAGSRIMDYIRLFGLNDRQEDVIISTKKALAEGTPVVIAIQTTPSLDDLGFWYKLWIRFLRFFGIDTDDEFGLWNPAKSKKLRGGHAVCVVGYDDAKFGGAFHVVNSRGENWGDDGFFWIRYADYSKHAKYAFQAYLPAEQYTTAALRSGEIIIELAGLRSTQPRFTPLHSDSSLITYALLDPQPTDTEFKFKINVDTQTYLYVLGANSSQRTVDKLFPLDSISPMIGADTKVILPSEEQVYALDATTGTENWLFLFSDREINIDSCMTEINARQGPFTQRVQDVLSDRLIKKEQVDYQTRKMGFALREKHEGLIVPLLVTLKHVKKRSM</sequence>
<evidence type="ECO:0000256" key="1">
    <source>
        <dbReference type="SAM" id="SignalP"/>
    </source>
</evidence>
<keyword evidence="1" id="KW-0732">Signal</keyword>
<keyword evidence="4" id="KW-1185">Reference proteome</keyword>
<dbReference type="Gene3D" id="3.90.70.10">
    <property type="entry name" value="Cysteine proteinases"/>
    <property type="match status" value="1"/>
</dbReference>
<name>A0A7U3ZGR9_RUNSL</name>
<dbReference type="EMBL" id="CP002859">
    <property type="protein sequence ID" value="AEI46855.1"/>
    <property type="molecule type" value="Genomic_DNA"/>
</dbReference>
<dbReference type="AlphaFoldDB" id="A0A7U3ZGR9"/>
<dbReference type="InterPro" id="IPR000668">
    <property type="entry name" value="Peptidase_C1A_C"/>
</dbReference>
<dbReference type="GO" id="GO:0008234">
    <property type="term" value="F:cysteine-type peptidase activity"/>
    <property type="evidence" value="ECO:0007669"/>
    <property type="project" value="InterPro"/>
</dbReference>
<dbReference type="InterPro" id="IPR038765">
    <property type="entry name" value="Papain-like_cys_pep_sf"/>
</dbReference>
<dbReference type="Proteomes" id="UP000000493">
    <property type="component" value="Chromosome"/>
</dbReference>